<evidence type="ECO:0000256" key="1">
    <source>
        <dbReference type="SAM" id="Phobius"/>
    </source>
</evidence>
<dbReference type="AlphaFoldDB" id="A0A0B2SSF6"/>
<keyword evidence="1" id="KW-0472">Membrane</keyword>
<dbReference type="Proteomes" id="UP000053555">
    <property type="component" value="Unassembled WGS sequence"/>
</dbReference>
<evidence type="ECO:0000313" key="2">
    <source>
        <dbReference type="EMBL" id="KHN47823.1"/>
    </source>
</evidence>
<keyword evidence="1" id="KW-1133">Transmembrane helix</keyword>
<protein>
    <submittedName>
        <fullName evidence="2">Uncharacterized protein</fullName>
    </submittedName>
</protein>
<dbReference type="EMBL" id="KN640286">
    <property type="protein sequence ID" value="KHN47823.1"/>
    <property type="molecule type" value="Genomic_DNA"/>
</dbReference>
<feature type="transmembrane region" description="Helical" evidence="1">
    <location>
        <begin position="59"/>
        <end position="81"/>
    </location>
</feature>
<gene>
    <name evidence="2" type="ORF">glysoja_029241</name>
</gene>
<accession>A0A0B2SSF6</accession>
<reference evidence="2" key="1">
    <citation type="submission" date="2014-07" db="EMBL/GenBank/DDBJ databases">
        <title>Identification of a novel salt tolerance gene in wild soybean by whole-genome sequencing.</title>
        <authorList>
            <person name="Lam H.-M."/>
            <person name="Qi X."/>
            <person name="Li M.-W."/>
            <person name="Liu X."/>
            <person name="Xie M."/>
            <person name="Ni M."/>
            <person name="Xu X."/>
        </authorList>
    </citation>
    <scope>NUCLEOTIDE SEQUENCE [LARGE SCALE GENOMIC DNA]</scope>
    <source>
        <tissue evidence="2">Root</tissue>
    </source>
</reference>
<sequence length="88" mass="10116">MRVRRMSRSEIGISLFGKQGYRCLGPCRCFTVVKGTENQHTHWEYIADVKLMSHIVNAISVEVILLLLSIFVLLLLLNVMLNMLKILQ</sequence>
<name>A0A0B2SSF6_GLYSO</name>
<organism evidence="2">
    <name type="scientific">Glycine soja</name>
    <name type="common">Wild soybean</name>
    <dbReference type="NCBI Taxonomy" id="3848"/>
    <lineage>
        <taxon>Eukaryota</taxon>
        <taxon>Viridiplantae</taxon>
        <taxon>Streptophyta</taxon>
        <taxon>Embryophyta</taxon>
        <taxon>Tracheophyta</taxon>
        <taxon>Spermatophyta</taxon>
        <taxon>Magnoliopsida</taxon>
        <taxon>eudicotyledons</taxon>
        <taxon>Gunneridae</taxon>
        <taxon>Pentapetalae</taxon>
        <taxon>rosids</taxon>
        <taxon>fabids</taxon>
        <taxon>Fabales</taxon>
        <taxon>Fabaceae</taxon>
        <taxon>Papilionoideae</taxon>
        <taxon>50 kb inversion clade</taxon>
        <taxon>NPAAA clade</taxon>
        <taxon>indigoferoid/millettioid clade</taxon>
        <taxon>Phaseoleae</taxon>
        <taxon>Glycine</taxon>
        <taxon>Glycine subgen. Soja</taxon>
    </lineage>
</organism>
<keyword evidence="1" id="KW-0812">Transmembrane</keyword>
<proteinExistence type="predicted"/>